<dbReference type="OrthoDB" id="2555666at2759"/>
<proteinExistence type="predicted"/>
<evidence type="ECO:0000256" key="1">
    <source>
        <dbReference type="SAM" id="MobiDB-lite"/>
    </source>
</evidence>
<organism evidence="2 3">
    <name type="scientific">Testicularia cyperi</name>
    <dbReference type="NCBI Taxonomy" id="1882483"/>
    <lineage>
        <taxon>Eukaryota</taxon>
        <taxon>Fungi</taxon>
        <taxon>Dikarya</taxon>
        <taxon>Basidiomycota</taxon>
        <taxon>Ustilaginomycotina</taxon>
        <taxon>Ustilaginomycetes</taxon>
        <taxon>Ustilaginales</taxon>
        <taxon>Anthracoideaceae</taxon>
        <taxon>Testicularia</taxon>
    </lineage>
</organism>
<feature type="compositionally biased region" description="Low complexity" evidence="1">
    <location>
        <begin position="784"/>
        <end position="793"/>
    </location>
</feature>
<feature type="compositionally biased region" description="Low complexity" evidence="1">
    <location>
        <begin position="812"/>
        <end position="826"/>
    </location>
</feature>
<feature type="region of interest" description="Disordered" evidence="1">
    <location>
        <begin position="46"/>
        <end position="83"/>
    </location>
</feature>
<feature type="compositionally biased region" description="Low complexity" evidence="1">
    <location>
        <begin position="839"/>
        <end position="850"/>
    </location>
</feature>
<feature type="region of interest" description="Disordered" evidence="1">
    <location>
        <begin position="1"/>
        <end position="25"/>
    </location>
</feature>
<feature type="region of interest" description="Disordered" evidence="1">
    <location>
        <begin position="767"/>
        <end position="795"/>
    </location>
</feature>
<feature type="compositionally biased region" description="Low complexity" evidence="1">
    <location>
        <begin position="457"/>
        <end position="467"/>
    </location>
</feature>
<gene>
    <name evidence="2" type="ORF">BCV70DRAFT_54862</name>
</gene>
<evidence type="ECO:0000313" key="3">
    <source>
        <dbReference type="Proteomes" id="UP000246740"/>
    </source>
</evidence>
<dbReference type="InParanoid" id="A0A317XUN9"/>
<name>A0A317XUN9_9BASI</name>
<feature type="compositionally biased region" description="Basic and acidic residues" evidence="1">
    <location>
        <begin position="155"/>
        <end position="164"/>
    </location>
</feature>
<feature type="compositionally biased region" description="Low complexity" evidence="1">
    <location>
        <begin position="432"/>
        <end position="450"/>
    </location>
</feature>
<feature type="region of interest" description="Disordered" evidence="1">
    <location>
        <begin position="309"/>
        <end position="337"/>
    </location>
</feature>
<feature type="region of interest" description="Disordered" evidence="1">
    <location>
        <begin position="116"/>
        <end position="172"/>
    </location>
</feature>
<feature type="compositionally biased region" description="Low complexity" evidence="1">
    <location>
        <begin position="375"/>
        <end position="399"/>
    </location>
</feature>
<dbReference type="EMBL" id="KZ819189">
    <property type="protein sequence ID" value="PWZ01997.1"/>
    <property type="molecule type" value="Genomic_DNA"/>
</dbReference>
<feature type="compositionally biased region" description="Low complexity" evidence="1">
    <location>
        <begin position="551"/>
        <end position="563"/>
    </location>
</feature>
<reference evidence="2 3" key="1">
    <citation type="journal article" date="2018" name="Mol. Biol. Evol.">
        <title>Broad Genomic Sampling Reveals a Smut Pathogenic Ancestry of the Fungal Clade Ustilaginomycotina.</title>
        <authorList>
            <person name="Kijpornyongpan T."/>
            <person name="Mondo S.J."/>
            <person name="Barry K."/>
            <person name="Sandor L."/>
            <person name="Lee J."/>
            <person name="Lipzen A."/>
            <person name="Pangilinan J."/>
            <person name="LaButti K."/>
            <person name="Hainaut M."/>
            <person name="Henrissat B."/>
            <person name="Grigoriev I.V."/>
            <person name="Spatafora J.W."/>
            <person name="Aime M.C."/>
        </authorList>
    </citation>
    <scope>NUCLEOTIDE SEQUENCE [LARGE SCALE GENOMIC DNA]</scope>
    <source>
        <strain evidence="2 3">MCA 3645</strain>
    </source>
</reference>
<dbReference type="AlphaFoldDB" id="A0A317XUN9"/>
<keyword evidence="3" id="KW-1185">Reference proteome</keyword>
<feature type="region of interest" description="Disordered" evidence="1">
    <location>
        <begin position="810"/>
        <end position="865"/>
    </location>
</feature>
<dbReference type="Proteomes" id="UP000246740">
    <property type="component" value="Unassembled WGS sequence"/>
</dbReference>
<sequence length="901" mass="92322">MPPTISHNQARSRLPANWRQSDDKGAPVVAAAAKHRKLAHGCSPVTPIRWSTHTLTPDPVDSGPNDPYDTIRTRSDTSQPYDTFAHRRKSRISDLTCVDLFDEADITSDDTANDLSILTNPTEHSDDSIPLPSSDTETTRIDSIDGRLAPGQSSDSHKDDMEARESEDEEDLEADYAARINRLMASTMHALEASNAIVLDTLTSRAKLAQLYAIEASLDSQLSAREANLRRQIQALDDMSDFVARKSLELQNLVSQQSFGAVSIKSTLSSNMVSADTGATAASGIVEAIDKDATIGKTAAKRLEKMLGSATAAGPSTSSPAASPVGHRRTGGVSAGPRRAFSISAFGFGNHDSIQEEDRSPELATPSDRCSRHQAANFSGPSASASSSATASTATPVTPSKKRSISVDSRASRADGAPKLMSTLAGPSRAVSTGSAASASPLTASPSGAAVPSRVTAQQAGSRAGSAAMRPSLMATLRHGADPAMAAASAIVPLASTSASAIITTGPESGVEPERGLRKATPTMGLPTNIGSSHAESTLAALLGMPASAGSLSSRTDSPSDSSYFGSAMGDGLDDSVTSASPSTPGSIHAIQDMLSKPLADVHIDPDTSAGAMSQPPTTPHISHAPPTNLRRTSAIHPAYASPRASLSLSDRDKVSHLSQLRAEQVTWRSGDAGGPLGGDRFIVGGNGGGAASFASASSQGGGALRALQRLNEMSAAKLAGQSHSSSSSNIADDENSSWYAGTTKRVSLGLGLPTFSALRPSASRSASAAATATHNEEPSLSSAPAGAAADTNAQKDNEAVAQIRLPQMPSAPVTPATHPTAPTQASGVGDTDKDTAPTSGDTSSSLLGGWKSWTSWNSTPTNATRTTATVNTANTVNTATTATAASTSVSASILTSALKP</sequence>
<protein>
    <submittedName>
        <fullName evidence="2">Uncharacterized protein</fullName>
    </submittedName>
</protein>
<feature type="compositionally biased region" description="Low complexity" evidence="1">
    <location>
        <begin position="309"/>
        <end position="324"/>
    </location>
</feature>
<dbReference type="STRING" id="1882483.A0A317XUN9"/>
<evidence type="ECO:0000313" key="2">
    <source>
        <dbReference type="EMBL" id="PWZ01997.1"/>
    </source>
</evidence>
<feature type="region of interest" description="Disordered" evidence="1">
    <location>
        <begin position="351"/>
        <end position="467"/>
    </location>
</feature>
<feature type="compositionally biased region" description="Polar residues" evidence="1">
    <location>
        <begin position="1"/>
        <end position="11"/>
    </location>
</feature>
<feature type="region of interest" description="Disordered" evidence="1">
    <location>
        <begin position="548"/>
        <end position="569"/>
    </location>
</feature>
<accession>A0A317XUN9</accession>
<feature type="region of interest" description="Disordered" evidence="1">
    <location>
        <begin position="607"/>
        <end position="627"/>
    </location>
</feature>